<organism evidence="2 3">
    <name type="scientific">Knufia peltigerae</name>
    <dbReference type="NCBI Taxonomy" id="1002370"/>
    <lineage>
        <taxon>Eukaryota</taxon>
        <taxon>Fungi</taxon>
        <taxon>Dikarya</taxon>
        <taxon>Ascomycota</taxon>
        <taxon>Pezizomycotina</taxon>
        <taxon>Eurotiomycetes</taxon>
        <taxon>Chaetothyriomycetidae</taxon>
        <taxon>Chaetothyriales</taxon>
        <taxon>Trichomeriaceae</taxon>
        <taxon>Knufia</taxon>
    </lineage>
</organism>
<comment type="caution">
    <text evidence="2">The sequence shown here is derived from an EMBL/GenBank/DDBJ whole genome shotgun (WGS) entry which is preliminary data.</text>
</comment>
<dbReference type="AlphaFoldDB" id="A0AA38XX91"/>
<evidence type="ECO:0000313" key="3">
    <source>
        <dbReference type="Proteomes" id="UP001172681"/>
    </source>
</evidence>
<feature type="compositionally biased region" description="Polar residues" evidence="1">
    <location>
        <begin position="214"/>
        <end position="236"/>
    </location>
</feature>
<accession>A0AA38XX91</accession>
<evidence type="ECO:0000256" key="1">
    <source>
        <dbReference type="SAM" id="MobiDB-lite"/>
    </source>
</evidence>
<proteinExistence type="predicted"/>
<evidence type="ECO:0000313" key="2">
    <source>
        <dbReference type="EMBL" id="KAJ9626782.1"/>
    </source>
</evidence>
<keyword evidence="3" id="KW-1185">Reference proteome</keyword>
<sequence>MADMYWHADLFSEAEDICRELVDAQVSPDSKDADIPFRAMTLLAQISKHKKDYAEAVFWFLRASVGFEKLYGSEDAEMQLLLYHANQLQEKLQYIADSDISAIEQQKSERKRLRAEQVEFAIAQLGKEMSQTGLDTGNHDTGPEGRRWNEDGASTDHEPTHLRGCPINVSKADARFSVNNEQHEFKERHSSTEMLQSCLTSPNGVRKALDGGTEPSQKSSSHFSFVGSTNNSSDTKTALRSVTTTGTFGDNCAGFWWSTREHESASGAQFVESAAGLNPTMNNLYALDPIDWELPVLGDNEDFDDLCRMPYLDQQSEFRSPFTSFDTSNTFDANTTEMTAQVSSTAQIHSEEPLNFDNVVNDSDWLNNFLLPDIQTDSDLPTLESYPGTTVMEYVDWQ</sequence>
<feature type="compositionally biased region" description="Basic and acidic residues" evidence="1">
    <location>
        <begin position="137"/>
        <end position="161"/>
    </location>
</feature>
<protein>
    <submittedName>
        <fullName evidence="2">Uncharacterized protein</fullName>
    </submittedName>
</protein>
<feature type="region of interest" description="Disordered" evidence="1">
    <location>
        <begin position="131"/>
        <end position="165"/>
    </location>
</feature>
<dbReference type="EMBL" id="JAPDRN010000080">
    <property type="protein sequence ID" value="KAJ9626782.1"/>
    <property type="molecule type" value="Genomic_DNA"/>
</dbReference>
<feature type="region of interest" description="Disordered" evidence="1">
    <location>
        <begin position="202"/>
        <end position="236"/>
    </location>
</feature>
<reference evidence="2" key="1">
    <citation type="submission" date="2022-10" db="EMBL/GenBank/DDBJ databases">
        <title>Culturing micro-colonial fungi from biological soil crusts in the Mojave desert and describing Neophaeococcomyces mojavensis, and introducing the new genera and species Taxawa tesnikishii.</title>
        <authorList>
            <person name="Kurbessoian T."/>
            <person name="Stajich J.E."/>
        </authorList>
    </citation>
    <scope>NUCLEOTIDE SEQUENCE</scope>
    <source>
        <strain evidence="2">TK_35</strain>
    </source>
</reference>
<dbReference type="Proteomes" id="UP001172681">
    <property type="component" value="Unassembled WGS sequence"/>
</dbReference>
<name>A0AA38XX91_9EURO</name>
<gene>
    <name evidence="2" type="ORF">H2204_009927</name>
</gene>